<dbReference type="AlphaFoldDB" id="A0AAP0H7V5"/>
<protein>
    <recommendedName>
        <fullName evidence="7">EGF-like domain-containing protein</fullName>
    </recommendedName>
</protein>
<feature type="domain" description="EGF-like" evidence="7">
    <location>
        <begin position="262"/>
        <end position="306"/>
    </location>
</feature>
<dbReference type="CDD" id="cd00054">
    <property type="entry name" value="EGF_CA"/>
    <property type="match status" value="2"/>
</dbReference>
<organism evidence="8 9">
    <name type="scientific">Deinandra increscens subsp. villosa</name>
    <dbReference type="NCBI Taxonomy" id="3103831"/>
    <lineage>
        <taxon>Eukaryota</taxon>
        <taxon>Viridiplantae</taxon>
        <taxon>Streptophyta</taxon>
        <taxon>Embryophyta</taxon>
        <taxon>Tracheophyta</taxon>
        <taxon>Spermatophyta</taxon>
        <taxon>Magnoliopsida</taxon>
        <taxon>eudicotyledons</taxon>
        <taxon>Gunneridae</taxon>
        <taxon>Pentapetalae</taxon>
        <taxon>asterids</taxon>
        <taxon>campanulids</taxon>
        <taxon>Asterales</taxon>
        <taxon>Asteraceae</taxon>
        <taxon>Asteroideae</taxon>
        <taxon>Heliantheae alliance</taxon>
        <taxon>Madieae</taxon>
        <taxon>Madiinae</taxon>
        <taxon>Deinandra</taxon>
    </lineage>
</organism>
<keyword evidence="9" id="KW-1185">Reference proteome</keyword>
<dbReference type="GO" id="GO:0016020">
    <property type="term" value="C:membrane"/>
    <property type="evidence" value="ECO:0007669"/>
    <property type="project" value="UniProtKB-SubCell"/>
</dbReference>
<dbReference type="PANTHER" id="PTHR33491">
    <property type="entry name" value="OSJNBA0016N04.9 PROTEIN"/>
    <property type="match status" value="1"/>
</dbReference>
<dbReference type="SMART" id="SM00181">
    <property type="entry name" value="EGF"/>
    <property type="match status" value="2"/>
</dbReference>
<evidence type="ECO:0000256" key="5">
    <source>
        <dbReference type="ARBA" id="ARBA00023157"/>
    </source>
</evidence>
<dbReference type="SUPFAM" id="SSF57196">
    <property type="entry name" value="EGF/Laminin"/>
    <property type="match status" value="1"/>
</dbReference>
<keyword evidence="2 6" id="KW-0245">EGF-like domain</keyword>
<dbReference type="Proteomes" id="UP001408789">
    <property type="component" value="Unassembled WGS sequence"/>
</dbReference>
<dbReference type="PROSITE" id="PS50026">
    <property type="entry name" value="EGF_3"/>
    <property type="match status" value="2"/>
</dbReference>
<gene>
    <name evidence="8" type="ORF">SSX86_007387</name>
</gene>
<evidence type="ECO:0000256" key="1">
    <source>
        <dbReference type="ARBA" id="ARBA00004167"/>
    </source>
</evidence>
<accession>A0AAP0H7V5</accession>
<reference evidence="8 9" key="1">
    <citation type="submission" date="2024-04" db="EMBL/GenBank/DDBJ databases">
        <title>The reference genome of an endangered Asteraceae, Deinandra increscens subsp. villosa, native to the Central Coast of California.</title>
        <authorList>
            <person name="Guilliams M."/>
            <person name="Hasenstab-Lehman K."/>
            <person name="Meyer R."/>
            <person name="Mcevoy S."/>
        </authorList>
    </citation>
    <scope>NUCLEOTIDE SEQUENCE [LARGE SCALE GENOMIC DNA]</scope>
    <source>
        <tissue evidence="8">Leaf</tissue>
    </source>
</reference>
<dbReference type="InterPro" id="IPR000152">
    <property type="entry name" value="EGF-type_Asp/Asn_hydroxyl_site"/>
</dbReference>
<dbReference type="Pfam" id="PF13947">
    <property type="entry name" value="GUB_WAK_bind"/>
    <property type="match status" value="1"/>
</dbReference>
<comment type="subcellular location">
    <subcellularLocation>
        <location evidence="1">Membrane</location>
        <topology evidence="1">Single-pass membrane protein</topology>
    </subcellularLocation>
</comment>
<dbReference type="EMBL" id="JBCNJP010000009">
    <property type="protein sequence ID" value="KAK9073065.1"/>
    <property type="molecule type" value="Genomic_DNA"/>
</dbReference>
<evidence type="ECO:0000259" key="7">
    <source>
        <dbReference type="PROSITE" id="PS50026"/>
    </source>
</evidence>
<dbReference type="InterPro" id="IPR049883">
    <property type="entry name" value="NOTCH1_EGF-like"/>
</dbReference>
<evidence type="ECO:0000256" key="3">
    <source>
        <dbReference type="ARBA" id="ARBA00022729"/>
    </source>
</evidence>
<dbReference type="SMART" id="SM00179">
    <property type="entry name" value="EGF_CA"/>
    <property type="match status" value="2"/>
</dbReference>
<name>A0AAP0H7V5_9ASTR</name>
<evidence type="ECO:0000256" key="6">
    <source>
        <dbReference type="PROSITE-ProRule" id="PRU00076"/>
    </source>
</evidence>
<keyword evidence="4" id="KW-0677">Repeat</keyword>
<comment type="caution">
    <text evidence="6">Lacks conserved residue(s) required for the propagation of feature annotation.</text>
</comment>
<evidence type="ECO:0000313" key="9">
    <source>
        <dbReference type="Proteomes" id="UP001408789"/>
    </source>
</evidence>
<comment type="caution">
    <text evidence="8">The sequence shown here is derived from an EMBL/GenBank/DDBJ whole genome shotgun (WGS) entry which is preliminary data.</text>
</comment>
<sequence>MWALLSLTFSFTECDNSTETYKLINSTNLAKQGCESRCGDLIVPYPFGFGNDTSCSIDEGFHIYCNKSVHPHKASFSETSPTWIKAISDSTLRRSNLLASNCSFPDGSWSSYNISSDYTLWPFTISKVNKFTVIGCDSYAWLTSATTNKNVSTGCLVFCSKPDEVGGLDECSGNGCCQSSIPQDITSFTTRVNSLLDSGNLSDTRWFAPCTYAFVGEENVFNFSGITDLKATDVNDTRVKDKIESTVPVVLEWAIGKLSCAEANGTKNFACQSNSICINSTREAGGYRCACKEGYQGNPYLSPGCQDIDECTDPKKIPCYGNCVNTIGNYTCTCKGGFFGDAKVENGCQPRNVALPVRRWRDLLSRRFRAWIPHTTDRIISVALNGQAKKAN</sequence>
<dbReference type="Gene3D" id="2.10.25.10">
    <property type="entry name" value="Laminin"/>
    <property type="match status" value="2"/>
</dbReference>
<dbReference type="GO" id="GO:0030247">
    <property type="term" value="F:polysaccharide binding"/>
    <property type="evidence" value="ECO:0007669"/>
    <property type="project" value="InterPro"/>
</dbReference>
<dbReference type="PROSITE" id="PS00010">
    <property type="entry name" value="ASX_HYDROXYL"/>
    <property type="match status" value="1"/>
</dbReference>
<dbReference type="InterPro" id="IPR000742">
    <property type="entry name" value="EGF"/>
</dbReference>
<dbReference type="InterPro" id="IPR025287">
    <property type="entry name" value="WAK_GUB"/>
</dbReference>
<dbReference type="PROSITE" id="PS01187">
    <property type="entry name" value="EGF_CA"/>
    <property type="match status" value="1"/>
</dbReference>
<feature type="domain" description="EGF-like" evidence="7">
    <location>
        <begin position="307"/>
        <end position="349"/>
    </location>
</feature>
<dbReference type="Pfam" id="PF07645">
    <property type="entry name" value="EGF_CA"/>
    <property type="match status" value="2"/>
</dbReference>
<keyword evidence="3" id="KW-0732">Signal</keyword>
<evidence type="ECO:0000256" key="4">
    <source>
        <dbReference type="ARBA" id="ARBA00022737"/>
    </source>
</evidence>
<dbReference type="FunFam" id="2.10.25.10:FF:000038">
    <property type="entry name" value="Fibrillin 2"/>
    <property type="match status" value="1"/>
</dbReference>
<dbReference type="InterPro" id="IPR018097">
    <property type="entry name" value="EGF_Ca-bd_CS"/>
</dbReference>
<dbReference type="GO" id="GO:0005509">
    <property type="term" value="F:calcium ion binding"/>
    <property type="evidence" value="ECO:0007669"/>
    <property type="project" value="InterPro"/>
</dbReference>
<dbReference type="InterPro" id="IPR001881">
    <property type="entry name" value="EGF-like_Ca-bd_dom"/>
</dbReference>
<keyword evidence="5" id="KW-1015">Disulfide bond</keyword>
<proteinExistence type="predicted"/>
<evidence type="ECO:0000256" key="2">
    <source>
        <dbReference type="ARBA" id="ARBA00022536"/>
    </source>
</evidence>
<evidence type="ECO:0000313" key="8">
    <source>
        <dbReference type="EMBL" id="KAK9073065.1"/>
    </source>
</evidence>